<dbReference type="InterPro" id="IPR008523">
    <property type="entry name" value="DUF805"/>
</dbReference>
<accession>A0A1G6XKM1</accession>
<feature type="compositionally biased region" description="Pro residues" evidence="1">
    <location>
        <begin position="169"/>
        <end position="186"/>
    </location>
</feature>
<dbReference type="Proteomes" id="UP000199412">
    <property type="component" value="Unassembled WGS sequence"/>
</dbReference>
<dbReference type="GO" id="GO:0005886">
    <property type="term" value="C:plasma membrane"/>
    <property type="evidence" value="ECO:0007669"/>
    <property type="project" value="TreeGrafter"/>
</dbReference>
<proteinExistence type="predicted"/>
<keyword evidence="2" id="KW-0812">Transmembrane</keyword>
<feature type="region of interest" description="Disordered" evidence="1">
    <location>
        <begin position="157"/>
        <end position="212"/>
    </location>
</feature>
<evidence type="ECO:0000256" key="2">
    <source>
        <dbReference type="SAM" id="Phobius"/>
    </source>
</evidence>
<evidence type="ECO:0000313" key="4">
    <source>
        <dbReference type="Proteomes" id="UP000199412"/>
    </source>
</evidence>
<dbReference type="Pfam" id="PF05656">
    <property type="entry name" value="DUF805"/>
    <property type="match status" value="1"/>
</dbReference>
<reference evidence="3 4" key="1">
    <citation type="submission" date="2016-10" db="EMBL/GenBank/DDBJ databases">
        <authorList>
            <person name="de Groot N.N."/>
        </authorList>
    </citation>
    <scope>NUCLEOTIDE SEQUENCE [LARGE SCALE GENOMIC DNA]</scope>
    <source>
        <strain evidence="3 4">ATCC 700224</strain>
    </source>
</reference>
<feature type="transmembrane region" description="Helical" evidence="2">
    <location>
        <begin position="87"/>
        <end position="108"/>
    </location>
</feature>
<dbReference type="STRING" id="69960.SAMN05421720_101541"/>
<evidence type="ECO:0000313" key="3">
    <source>
        <dbReference type="EMBL" id="SDD78774.1"/>
    </source>
</evidence>
<gene>
    <name evidence="3" type="ORF">SAMN05421720_101541</name>
</gene>
<dbReference type="RefSeq" id="WP_176793287.1">
    <property type="nucleotide sequence ID" value="NZ_FNAP01000001.1"/>
</dbReference>
<feature type="transmembrane region" description="Helical" evidence="2">
    <location>
        <begin position="56"/>
        <end position="75"/>
    </location>
</feature>
<dbReference type="PANTHER" id="PTHR34980:SF3">
    <property type="entry name" value="BLR8105 PROTEIN"/>
    <property type="match status" value="1"/>
</dbReference>
<dbReference type="AlphaFoldDB" id="A0A1G6XKM1"/>
<dbReference type="PANTHER" id="PTHR34980">
    <property type="entry name" value="INNER MEMBRANE PROTEIN-RELATED-RELATED"/>
    <property type="match status" value="1"/>
</dbReference>
<keyword evidence="4" id="KW-1185">Reference proteome</keyword>
<name>A0A1G6XKM1_9PROT</name>
<organism evidence="3 4">
    <name type="scientific">Rhodospira trueperi</name>
    <dbReference type="NCBI Taxonomy" id="69960"/>
    <lineage>
        <taxon>Bacteria</taxon>
        <taxon>Pseudomonadati</taxon>
        <taxon>Pseudomonadota</taxon>
        <taxon>Alphaproteobacteria</taxon>
        <taxon>Rhodospirillales</taxon>
        <taxon>Rhodospirillaceae</taxon>
        <taxon>Rhodospira</taxon>
    </lineage>
</organism>
<sequence length="212" mass="23310">MISLITFDGRRNRASFFKMMVLQTIVFFLILFLAPKFVFPVVDEFVGDDKDLRQGFSGLILLLFLIPHYFSVAAVTVQRLHDIGDSAVFLVLALVPIANMTFAMRLLIVPSQKGPNCFGPFPETGYASYDEEAMRRGTGPARGGRAAEVTWREGLDEALTTAEDTISPEPRPSGYPPPDRPTPSRPSSPAARQAGPRPPGLPAKRTFGRKIS</sequence>
<keyword evidence="2" id="KW-0472">Membrane</keyword>
<dbReference type="EMBL" id="FNAP01000001">
    <property type="protein sequence ID" value="SDD78774.1"/>
    <property type="molecule type" value="Genomic_DNA"/>
</dbReference>
<evidence type="ECO:0000256" key="1">
    <source>
        <dbReference type="SAM" id="MobiDB-lite"/>
    </source>
</evidence>
<protein>
    <submittedName>
        <fullName evidence="3">Uncharacterized membrane protein YhaH, DUF805 family</fullName>
    </submittedName>
</protein>
<keyword evidence="2" id="KW-1133">Transmembrane helix</keyword>